<organism evidence="1 2">
    <name type="scientific">Bursaphelenchus xylophilus</name>
    <name type="common">Pinewood nematode worm</name>
    <name type="synonym">Aphelenchoides xylophilus</name>
    <dbReference type="NCBI Taxonomy" id="6326"/>
    <lineage>
        <taxon>Eukaryota</taxon>
        <taxon>Metazoa</taxon>
        <taxon>Ecdysozoa</taxon>
        <taxon>Nematoda</taxon>
        <taxon>Chromadorea</taxon>
        <taxon>Rhabditida</taxon>
        <taxon>Tylenchina</taxon>
        <taxon>Tylenchomorpha</taxon>
        <taxon>Aphelenchoidea</taxon>
        <taxon>Aphelenchoididae</taxon>
        <taxon>Bursaphelenchus</taxon>
    </lineage>
</organism>
<proteinExistence type="predicted"/>
<evidence type="ECO:0000313" key="1">
    <source>
        <dbReference type="Proteomes" id="UP000095284"/>
    </source>
</evidence>
<evidence type="ECO:0000313" key="2">
    <source>
        <dbReference type="WBParaSite" id="BXY_1060800.1"/>
    </source>
</evidence>
<reference evidence="2" key="1">
    <citation type="submission" date="2016-11" db="UniProtKB">
        <authorList>
            <consortium name="WormBaseParasite"/>
        </authorList>
    </citation>
    <scope>IDENTIFICATION</scope>
</reference>
<sequence>MRLAVEKRSLAIPRRRYFPDRLKEEGENLGSIVIYGYCPGRGPCAGDGMGRQKNRPLLEKKPESRMFGGVEEENNGSRGKRRLVIHVVRGTQGQFESWGSTAPLSRGKISFLTALALPKQEQSELPQQCLD</sequence>
<protein>
    <submittedName>
        <fullName evidence="2">Uncharacterized protein</fullName>
    </submittedName>
</protein>
<dbReference type="Proteomes" id="UP000095284">
    <property type="component" value="Unplaced"/>
</dbReference>
<name>A0A1I7SC57_BURXY</name>
<dbReference type="WBParaSite" id="BXY_1060800.1">
    <property type="protein sequence ID" value="BXY_1060800.1"/>
    <property type="gene ID" value="BXY_1060800"/>
</dbReference>
<dbReference type="AlphaFoldDB" id="A0A1I7SC57"/>
<accession>A0A1I7SC57</accession>